<proteinExistence type="predicted"/>
<reference evidence="3" key="1">
    <citation type="journal article" date="2019" name="Int. J. Syst. Evol. Microbiol.">
        <title>The Global Catalogue of Microorganisms (GCM) 10K type strain sequencing project: providing services to taxonomists for standard genome sequencing and annotation.</title>
        <authorList>
            <consortium name="The Broad Institute Genomics Platform"/>
            <consortium name="The Broad Institute Genome Sequencing Center for Infectious Disease"/>
            <person name="Wu L."/>
            <person name="Ma J."/>
        </authorList>
    </citation>
    <scope>NUCLEOTIDE SEQUENCE [LARGE SCALE GENOMIC DNA]</scope>
    <source>
        <strain evidence="3">CGMCC 1.16031</strain>
    </source>
</reference>
<organism evidence="2 3">
    <name type="scientific">Pseudobowmanella zhangzhouensis</name>
    <dbReference type="NCBI Taxonomy" id="1537679"/>
    <lineage>
        <taxon>Bacteria</taxon>
        <taxon>Pseudomonadati</taxon>
        <taxon>Pseudomonadota</taxon>
        <taxon>Gammaproteobacteria</taxon>
        <taxon>Alteromonadales</taxon>
        <taxon>Alteromonadaceae</taxon>
    </lineage>
</organism>
<feature type="signal peptide" evidence="1">
    <location>
        <begin position="1"/>
        <end position="18"/>
    </location>
</feature>
<evidence type="ECO:0000256" key="1">
    <source>
        <dbReference type="SAM" id="SignalP"/>
    </source>
</evidence>
<accession>A0ABW1XGU4</accession>
<feature type="chain" id="PRO_5047382825" description="PEP-CTERM protein-sorting domain-containing protein" evidence="1">
    <location>
        <begin position="19"/>
        <end position="226"/>
    </location>
</feature>
<sequence length="226" mass="25814">MKRISILILLFFSKLSGASFLHQTFDSTWNVKPYEYSDQVSAWAWSYNPYQVWEESFGVLEEVSIRISVTGEKSVSDSLSIRAAFFTGWNPADYQFSTTLQIEEGIGTFSRVFEWTFNGYNLGNWLSYDYLPQAHYYFESRTSQSPHFIQAATTLTFGVLQVSEPSTLWLLVSMLYLGICAGSPNKVFKSPKQRAGTQTRWLGAARSIASGLRPLKRRYVKRRVSA</sequence>
<evidence type="ECO:0000313" key="2">
    <source>
        <dbReference type="EMBL" id="MFC6439254.1"/>
    </source>
</evidence>
<comment type="caution">
    <text evidence="2">The sequence shown here is derived from an EMBL/GenBank/DDBJ whole genome shotgun (WGS) entry which is preliminary data.</text>
</comment>
<evidence type="ECO:0000313" key="3">
    <source>
        <dbReference type="Proteomes" id="UP001596364"/>
    </source>
</evidence>
<keyword evidence="3" id="KW-1185">Reference proteome</keyword>
<dbReference type="RefSeq" id="WP_131257468.1">
    <property type="nucleotide sequence ID" value="NZ_JBHSUS010000001.1"/>
</dbReference>
<protein>
    <recommendedName>
        <fullName evidence="4">PEP-CTERM protein-sorting domain-containing protein</fullName>
    </recommendedName>
</protein>
<evidence type="ECO:0008006" key="4">
    <source>
        <dbReference type="Google" id="ProtNLM"/>
    </source>
</evidence>
<keyword evidence="1" id="KW-0732">Signal</keyword>
<gene>
    <name evidence="2" type="ORF">ACFP85_03720</name>
</gene>
<dbReference type="Proteomes" id="UP001596364">
    <property type="component" value="Unassembled WGS sequence"/>
</dbReference>
<name>A0ABW1XGU4_9ALTE</name>
<dbReference type="EMBL" id="JBHSUS010000001">
    <property type="protein sequence ID" value="MFC6439254.1"/>
    <property type="molecule type" value="Genomic_DNA"/>
</dbReference>